<evidence type="ECO:0000256" key="4">
    <source>
        <dbReference type="ARBA" id="ARBA00022490"/>
    </source>
</evidence>
<name>A0A7J7STP6_MYOMY</name>
<dbReference type="PANTHER" id="PTHR15628">
    <property type="entry name" value="RWD DOMAIN-CONTAINING PROTEIN 3"/>
    <property type="match status" value="1"/>
</dbReference>
<dbReference type="Pfam" id="PF05773">
    <property type="entry name" value="RWD"/>
    <property type="match status" value="1"/>
</dbReference>
<evidence type="ECO:0000256" key="1">
    <source>
        <dbReference type="ARBA" id="ARBA00004123"/>
    </source>
</evidence>
<evidence type="ECO:0000256" key="2">
    <source>
        <dbReference type="ARBA" id="ARBA00004496"/>
    </source>
</evidence>
<dbReference type="InterPro" id="IPR016135">
    <property type="entry name" value="UBQ-conjugating_enzyme/RWD"/>
</dbReference>
<comment type="subcellular location">
    <subcellularLocation>
        <location evidence="2">Cytoplasm</location>
    </subcellularLocation>
    <subcellularLocation>
        <location evidence="1">Nucleus</location>
    </subcellularLocation>
</comment>
<comment type="function">
    <text evidence="6">Enhancer of SUMO conjugation. Increases SUMO conjugation to proteins by promoting the: binding of E1 and E2 enzymes, thioester linkage between SUMO and ube2i/ubc9 and transfer of SUMO to specific target proteins which include hif1a, pias, nfkbia, nr3c1 and top1. Has no effect on ubiquitination.</text>
</comment>
<dbReference type="Gene3D" id="3.10.110.10">
    <property type="entry name" value="Ubiquitin Conjugating Enzyme"/>
    <property type="match status" value="1"/>
</dbReference>
<keyword evidence="4" id="KW-0963">Cytoplasm</keyword>
<dbReference type="SMART" id="SM00591">
    <property type="entry name" value="RWD"/>
    <property type="match status" value="1"/>
</dbReference>
<dbReference type="OrthoDB" id="167315at2759"/>
<evidence type="ECO:0000313" key="9">
    <source>
        <dbReference type="Proteomes" id="UP000527355"/>
    </source>
</evidence>
<protein>
    <recommendedName>
        <fullName evidence="3">RWD domain-containing protein 3</fullName>
    </recommendedName>
</protein>
<accession>A0A7J7STP6</accession>
<dbReference type="AlphaFoldDB" id="A0A7J7STP6"/>
<feature type="domain" description="RWD" evidence="7">
    <location>
        <begin position="14"/>
        <end position="121"/>
    </location>
</feature>
<dbReference type="PANTHER" id="PTHR15628:SF1">
    <property type="entry name" value="RWD DOMAIN-CONTAINING PROTEIN 3"/>
    <property type="match status" value="1"/>
</dbReference>
<comment type="caution">
    <text evidence="8">The sequence shown here is derived from an EMBL/GenBank/DDBJ whole genome shotgun (WGS) entry which is preliminary data.</text>
</comment>
<dbReference type="InterPro" id="IPR006575">
    <property type="entry name" value="RWD_dom"/>
</dbReference>
<keyword evidence="5" id="KW-0539">Nucleus</keyword>
<dbReference type="GO" id="GO:0010468">
    <property type="term" value="P:regulation of gene expression"/>
    <property type="evidence" value="ECO:0007669"/>
    <property type="project" value="UniProtKB-ARBA"/>
</dbReference>
<dbReference type="SUPFAM" id="SSF54495">
    <property type="entry name" value="UBC-like"/>
    <property type="match status" value="1"/>
</dbReference>
<dbReference type="CDD" id="cd24164">
    <property type="entry name" value="RWDD3_C"/>
    <property type="match status" value="1"/>
</dbReference>
<dbReference type="CDD" id="cd23819">
    <property type="entry name" value="RWD_RWDD3"/>
    <property type="match status" value="1"/>
</dbReference>
<organism evidence="8 9">
    <name type="scientific">Myotis myotis</name>
    <name type="common">Greater mouse-eared bat</name>
    <name type="synonym">Vespertilio myotis</name>
    <dbReference type="NCBI Taxonomy" id="51298"/>
    <lineage>
        <taxon>Eukaryota</taxon>
        <taxon>Metazoa</taxon>
        <taxon>Chordata</taxon>
        <taxon>Craniata</taxon>
        <taxon>Vertebrata</taxon>
        <taxon>Euteleostomi</taxon>
        <taxon>Mammalia</taxon>
        <taxon>Eutheria</taxon>
        <taxon>Laurasiatheria</taxon>
        <taxon>Chiroptera</taxon>
        <taxon>Yangochiroptera</taxon>
        <taxon>Vespertilionidae</taxon>
        <taxon>Myotis</taxon>
    </lineage>
</organism>
<dbReference type="GO" id="GO:0005737">
    <property type="term" value="C:cytoplasm"/>
    <property type="evidence" value="ECO:0007669"/>
    <property type="project" value="UniProtKB-SubCell"/>
</dbReference>
<dbReference type="Proteomes" id="UP000527355">
    <property type="component" value="Unassembled WGS sequence"/>
</dbReference>
<dbReference type="EMBL" id="JABWUV010000018">
    <property type="protein sequence ID" value="KAF6291573.1"/>
    <property type="molecule type" value="Genomic_DNA"/>
</dbReference>
<gene>
    <name evidence="8" type="ORF">mMyoMyo1_016973</name>
</gene>
<evidence type="ECO:0000256" key="5">
    <source>
        <dbReference type="ARBA" id="ARBA00023242"/>
    </source>
</evidence>
<keyword evidence="9" id="KW-1185">Reference proteome</keyword>
<dbReference type="InterPro" id="IPR038840">
    <property type="entry name" value="RWDD3"/>
</dbReference>
<evidence type="ECO:0000259" key="7">
    <source>
        <dbReference type="PROSITE" id="PS50908"/>
    </source>
</evidence>
<dbReference type="FunFam" id="3.10.110.10:FF:000050">
    <property type="entry name" value="eIF-2-alpha kinase GCN2"/>
    <property type="match status" value="1"/>
</dbReference>
<reference evidence="8 9" key="1">
    <citation type="journal article" date="2020" name="Nature">
        <title>Six reference-quality genomes reveal evolution of bat adaptations.</title>
        <authorList>
            <person name="Jebb D."/>
            <person name="Huang Z."/>
            <person name="Pippel M."/>
            <person name="Hughes G.M."/>
            <person name="Lavrichenko K."/>
            <person name="Devanna P."/>
            <person name="Winkler S."/>
            <person name="Jermiin L.S."/>
            <person name="Skirmuntt E.C."/>
            <person name="Katzourakis A."/>
            <person name="Burkitt-Gray L."/>
            <person name="Ray D.A."/>
            <person name="Sullivan K.A.M."/>
            <person name="Roscito J.G."/>
            <person name="Kirilenko B.M."/>
            <person name="Davalos L.M."/>
            <person name="Corthals A.P."/>
            <person name="Power M.L."/>
            <person name="Jones G."/>
            <person name="Ransome R.D."/>
            <person name="Dechmann D.K.N."/>
            <person name="Locatelli A.G."/>
            <person name="Puechmaille S.J."/>
            <person name="Fedrigo O."/>
            <person name="Jarvis E.D."/>
            <person name="Hiller M."/>
            <person name="Vernes S.C."/>
            <person name="Myers E.W."/>
            <person name="Teeling E.C."/>
        </authorList>
    </citation>
    <scope>NUCLEOTIDE SEQUENCE [LARGE SCALE GENOMIC DNA]</scope>
    <source>
        <strain evidence="8">MMyoMyo1</strain>
        <tissue evidence="8">Flight muscle</tissue>
    </source>
</reference>
<dbReference type="GO" id="GO:1902073">
    <property type="term" value="P:positive regulation of hypoxia-inducible factor-1alpha signaling pathway"/>
    <property type="evidence" value="ECO:0007669"/>
    <property type="project" value="InterPro"/>
</dbReference>
<dbReference type="GO" id="GO:0005634">
    <property type="term" value="C:nucleus"/>
    <property type="evidence" value="ECO:0007669"/>
    <property type="project" value="UniProtKB-SubCell"/>
</dbReference>
<evidence type="ECO:0000313" key="8">
    <source>
        <dbReference type="EMBL" id="KAF6291573.1"/>
    </source>
</evidence>
<proteinExistence type="predicted"/>
<dbReference type="GO" id="GO:0033554">
    <property type="term" value="P:cellular response to stress"/>
    <property type="evidence" value="ECO:0007669"/>
    <property type="project" value="UniProtKB-ARBA"/>
</dbReference>
<dbReference type="PROSITE" id="PS50908">
    <property type="entry name" value="RWD"/>
    <property type="match status" value="1"/>
</dbReference>
<evidence type="ECO:0000256" key="6">
    <source>
        <dbReference type="ARBA" id="ARBA00053748"/>
    </source>
</evidence>
<evidence type="ECO:0000256" key="3">
    <source>
        <dbReference type="ARBA" id="ARBA00015444"/>
    </source>
</evidence>
<dbReference type="VEuPathDB" id="HostDB:GeneID_118673560"/>
<dbReference type="GO" id="GO:0033235">
    <property type="term" value="P:positive regulation of protein sumoylation"/>
    <property type="evidence" value="ECO:0007669"/>
    <property type="project" value="InterPro"/>
</dbReference>
<sequence length="292" mass="31896">MAGPEEGLAAPAQEELEALAAIFCGPGEWEVLSRSGTQGAMCRVLTKAEGPSGADTPLELVFHLPAGYPACLPGVSVSSERLTRAQCAAVRDKLLEQAQGFLPEPMVHQLVVWVQQNLRHLLAAPGSGAGPGTCPAASATEAEGPWMTLLHLDHMRAKTRYVRTVRQWASALGLTGRLMFMGRVILLLLQGHRDRVKKIWDPERRTPADNFLLAPQEYLVLQKTSKVDVDSSGKKCRERMASVLWEARAPPGHARFLAFEVKELSSLDELRKEFETAGLEALFPECVLGLVK</sequence>